<dbReference type="Proteomes" id="UP000070960">
    <property type="component" value="Unassembled WGS sequence"/>
</dbReference>
<keyword evidence="3" id="KW-0804">Transcription</keyword>
<dbReference type="EMBL" id="SSXP01000008">
    <property type="protein sequence ID" value="TII07574.1"/>
    <property type="molecule type" value="Genomic_DNA"/>
</dbReference>
<reference evidence="8 9" key="1">
    <citation type="submission" date="2016-02" db="EMBL/GenBank/DDBJ databases">
        <authorList>
            <consortium name="Pathogen Informatics"/>
        </authorList>
    </citation>
    <scope>NUCLEOTIDE SEQUENCE [LARGE SCALE GENOMIC DNA]</scope>
    <source>
        <strain evidence="6 8">LSS80</strain>
        <strain evidence="5 9">LSS90</strain>
    </source>
</reference>
<dbReference type="InterPro" id="IPR000835">
    <property type="entry name" value="HTH_MarR-typ"/>
</dbReference>
<accession>A0A0Z8QQK7</accession>
<dbReference type="PANTHER" id="PTHR42756">
    <property type="entry name" value="TRANSCRIPTIONAL REGULATOR, MARR"/>
    <property type="match status" value="1"/>
</dbReference>
<reference evidence="7 10" key="2">
    <citation type="submission" date="2019-04" db="EMBL/GenBank/DDBJ databases">
        <title>Genome analysis of Streptococcus suis strain WUSS425.</title>
        <authorList>
            <person name="Chen H."/>
            <person name="Gao X."/>
            <person name="Wu Z."/>
        </authorList>
    </citation>
    <scope>NUCLEOTIDE SEQUENCE [LARGE SCALE GENOMIC DNA]</scope>
    <source>
        <strain evidence="7 10">WUSS425</strain>
    </source>
</reference>
<dbReference type="AlphaFoldDB" id="A0A0Z8QQK7"/>
<protein>
    <submittedName>
        <fullName evidence="6">MarR family transcriptional regulator</fullName>
    </submittedName>
    <submittedName>
        <fullName evidence="7">Winged helix-turn-helix transcriptional regulator</fullName>
    </submittedName>
</protein>
<evidence type="ECO:0000256" key="2">
    <source>
        <dbReference type="ARBA" id="ARBA00023125"/>
    </source>
</evidence>
<evidence type="ECO:0000313" key="7">
    <source>
        <dbReference type="EMBL" id="TII07574.1"/>
    </source>
</evidence>
<dbReference type="RefSeq" id="WP_044674536.1">
    <property type="nucleotide sequence ID" value="NZ_CECW01000038.1"/>
</dbReference>
<keyword evidence="1" id="KW-0805">Transcription regulation</keyword>
<dbReference type="Pfam" id="PF01047">
    <property type="entry name" value="MarR"/>
    <property type="match status" value="1"/>
</dbReference>
<dbReference type="InterPro" id="IPR036388">
    <property type="entry name" value="WH-like_DNA-bd_sf"/>
</dbReference>
<evidence type="ECO:0000313" key="5">
    <source>
        <dbReference type="EMBL" id="CYV75028.1"/>
    </source>
</evidence>
<evidence type="ECO:0000259" key="4">
    <source>
        <dbReference type="PROSITE" id="PS50995"/>
    </source>
</evidence>
<sequence length="147" mass="17151">MENLIIQLRQFNRSYLPAFHLLGNKYLGERYNLTEVRILFEIYENSGCTASFISHSLQLDKGYISKILKQFQTSDYIIKKISQIDGRQHSLFLTKTGLAAVESYINKANQQITEQLSHLTPQQRSEFQEAIETLIPLIKEMEKKNEH</sequence>
<dbReference type="PROSITE" id="PS50995">
    <property type="entry name" value="HTH_MARR_2"/>
    <property type="match status" value="1"/>
</dbReference>
<evidence type="ECO:0000313" key="6">
    <source>
        <dbReference type="EMBL" id="CYV81277.1"/>
    </source>
</evidence>
<organism evidence="6 8">
    <name type="scientific">Streptococcus suis</name>
    <dbReference type="NCBI Taxonomy" id="1307"/>
    <lineage>
        <taxon>Bacteria</taxon>
        <taxon>Bacillati</taxon>
        <taxon>Bacillota</taxon>
        <taxon>Bacilli</taxon>
        <taxon>Lactobacillales</taxon>
        <taxon>Streptococcaceae</taxon>
        <taxon>Streptococcus</taxon>
    </lineage>
</organism>
<dbReference type="InterPro" id="IPR036390">
    <property type="entry name" value="WH_DNA-bd_sf"/>
</dbReference>
<dbReference type="EMBL" id="FIIN01000003">
    <property type="protein sequence ID" value="CYV75028.1"/>
    <property type="molecule type" value="Genomic_DNA"/>
</dbReference>
<dbReference type="Proteomes" id="UP000305768">
    <property type="component" value="Unassembled WGS sequence"/>
</dbReference>
<feature type="domain" description="HTH marR-type" evidence="4">
    <location>
        <begin position="1"/>
        <end position="143"/>
    </location>
</feature>
<evidence type="ECO:0000313" key="9">
    <source>
        <dbReference type="Proteomes" id="UP000071765"/>
    </source>
</evidence>
<proteinExistence type="predicted"/>
<dbReference type="GO" id="GO:0003700">
    <property type="term" value="F:DNA-binding transcription factor activity"/>
    <property type="evidence" value="ECO:0007669"/>
    <property type="project" value="InterPro"/>
</dbReference>
<dbReference type="SMART" id="SM00347">
    <property type="entry name" value="HTH_MARR"/>
    <property type="match status" value="1"/>
</dbReference>
<dbReference type="SUPFAM" id="SSF46785">
    <property type="entry name" value="Winged helix' DNA-binding domain"/>
    <property type="match status" value="1"/>
</dbReference>
<evidence type="ECO:0000256" key="1">
    <source>
        <dbReference type="ARBA" id="ARBA00023015"/>
    </source>
</evidence>
<gene>
    <name evidence="6" type="ORF">ERS132442_01380</name>
    <name evidence="5" type="ORF">ERS132452_00725</name>
    <name evidence="7" type="ORF">FAJ34_06895</name>
</gene>
<name>A0A0Z8QQK7_STRSU</name>
<keyword evidence="2" id="KW-0238">DNA-binding</keyword>
<evidence type="ECO:0000313" key="10">
    <source>
        <dbReference type="Proteomes" id="UP000305768"/>
    </source>
</evidence>
<dbReference type="Gene3D" id="1.10.10.10">
    <property type="entry name" value="Winged helix-like DNA-binding domain superfamily/Winged helix DNA-binding domain"/>
    <property type="match status" value="1"/>
</dbReference>
<evidence type="ECO:0000256" key="3">
    <source>
        <dbReference type="ARBA" id="ARBA00023163"/>
    </source>
</evidence>
<dbReference type="Proteomes" id="UP000071765">
    <property type="component" value="Unassembled WGS sequence"/>
</dbReference>
<dbReference type="EMBL" id="FIIE01000011">
    <property type="protein sequence ID" value="CYV81277.1"/>
    <property type="molecule type" value="Genomic_DNA"/>
</dbReference>
<dbReference type="PANTHER" id="PTHR42756:SF1">
    <property type="entry name" value="TRANSCRIPTIONAL REPRESSOR OF EMRAB OPERON"/>
    <property type="match status" value="1"/>
</dbReference>
<dbReference type="GO" id="GO:0003677">
    <property type="term" value="F:DNA binding"/>
    <property type="evidence" value="ECO:0007669"/>
    <property type="project" value="UniProtKB-KW"/>
</dbReference>
<evidence type="ECO:0000313" key="8">
    <source>
        <dbReference type="Proteomes" id="UP000070960"/>
    </source>
</evidence>